<evidence type="ECO:0000313" key="2">
    <source>
        <dbReference type="EMBL" id="KAF2023295.1"/>
    </source>
</evidence>
<feature type="transmembrane region" description="Helical" evidence="1">
    <location>
        <begin position="97"/>
        <end position="116"/>
    </location>
</feature>
<keyword evidence="1" id="KW-1133">Transmembrane helix</keyword>
<gene>
    <name evidence="2" type="ORF">EK21DRAFT_118903</name>
</gene>
<reference evidence="2" key="1">
    <citation type="journal article" date="2020" name="Stud. Mycol.">
        <title>101 Dothideomycetes genomes: a test case for predicting lifestyles and emergence of pathogens.</title>
        <authorList>
            <person name="Haridas S."/>
            <person name="Albert R."/>
            <person name="Binder M."/>
            <person name="Bloem J."/>
            <person name="Labutti K."/>
            <person name="Salamov A."/>
            <person name="Andreopoulos B."/>
            <person name="Baker S."/>
            <person name="Barry K."/>
            <person name="Bills G."/>
            <person name="Bluhm B."/>
            <person name="Cannon C."/>
            <person name="Castanera R."/>
            <person name="Culley D."/>
            <person name="Daum C."/>
            <person name="Ezra D."/>
            <person name="Gonzalez J."/>
            <person name="Henrissat B."/>
            <person name="Kuo A."/>
            <person name="Liang C."/>
            <person name="Lipzen A."/>
            <person name="Lutzoni F."/>
            <person name="Magnuson J."/>
            <person name="Mondo S."/>
            <person name="Nolan M."/>
            <person name="Ohm R."/>
            <person name="Pangilinan J."/>
            <person name="Park H.-J."/>
            <person name="Ramirez L."/>
            <person name="Alfaro M."/>
            <person name="Sun H."/>
            <person name="Tritt A."/>
            <person name="Yoshinaga Y."/>
            <person name="Zwiers L.-H."/>
            <person name="Turgeon B."/>
            <person name="Goodwin S."/>
            <person name="Spatafora J."/>
            <person name="Crous P."/>
            <person name="Grigoriev I."/>
        </authorList>
    </citation>
    <scope>NUCLEOTIDE SEQUENCE</scope>
    <source>
        <strain evidence="2">CBS 110217</strain>
    </source>
</reference>
<keyword evidence="3" id="KW-1185">Reference proteome</keyword>
<accession>A0A9P4LFK1</accession>
<protein>
    <submittedName>
        <fullName evidence="2">Uncharacterized protein</fullName>
    </submittedName>
</protein>
<sequence length="681" mass="75426">MPFPVRLSGSTRKEDTAYSAVEIEASRSDTDVSNRTEAPAITGWPTGPQRIANAPIWIIADFLLLLMPIAFIALAALAYKLDGQGLSERGRHIQEAILLGPTLFPLAFAALGGRSLKRIALWKAERGTTLGFLEHIIGSQSLVAAVGHAITLHSLNFLTIGLLVLWALSPLGGQSTLRLMRETNSTVSDNRSVFYANVDAPSEFLKESYNEDAFNRANAVLMTSLMTADKLENATVDTWNHPKIPRLQALEEAEETNETARDWYTVDHNEEHSYASLAGIDVINLSETGATNITVPYEYMYFGCELSPQNNFTSFSVDQTEPYPYQPTQLKYLNGLNNDGKLESGDKFKTNSTTLTVSGNTPGDVVSSYRSLFIYTKGTALKPEALIYGSSGIVTTTFYLWECSMKSVMVEANIICKEDTCDVDRLRRLDTTRTQRNSATGVPYDVVNDGYVNRYLIRHLVAVGGENSLQKPNPVDAYIYGNGAWQVDETTGLSPYKNWTTYINDTEKSLQLSQRMTRFLNTFWDASRWPTAMTRNDPFAKDSLNKTSGQPPAILTMNATEAVVARQVPIYRANAGWVACLVICSCVLLLLGIFSFFLSLRIVAPDIFDYVSSFTRDNPYVNAPKGGSGLDGAERARLLRKLPVQLGDADAGAETGYITVRSIYGKEDCQKGRIRRERMYQ</sequence>
<evidence type="ECO:0000313" key="3">
    <source>
        <dbReference type="Proteomes" id="UP000799777"/>
    </source>
</evidence>
<comment type="caution">
    <text evidence="2">The sequence shown here is derived from an EMBL/GenBank/DDBJ whole genome shotgun (WGS) entry which is preliminary data.</text>
</comment>
<keyword evidence="1" id="KW-0812">Transmembrane</keyword>
<dbReference type="AlphaFoldDB" id="A0A9P4LFK1"/>
<dbReference type="EMBL" id="ML978361">
    <property type="protein sequence ID" value="KAF2023295.1"/>
    <property type="molecule type" value="Genomic_DNA"/>
</dbReference>
<name>A0A9P4LFK1_9PLEO</name>
<dbReference type="Proteomes" id="UP000799777">
    <property type="component" value="Unassembled WGS sequence"/>
</dbReference>
<feature type="transmembrane region" description="Helical" evidence="1">
    <location>
        <begin position="56"/>
        <end position="77"/>
    </location>
</feature>
<feature type="transmembrane region" description="Helical" evidence="1">
    <location>
        <begin position="575"/>
        <end position="598"/>
    </location>
</feature>
<dbReference type="OrthoDB" id="3692311at2759"/>
<feature type="transmembrane region" description="Helical" evidence="1">
    <location>
        <begin position="142"/>
        <end position="168"/>
    </location>
</feature>
<evidence type="ECO:0000256" key="1">
    <source>
        <dbReference type="SAM" id="Phobius"/>
    </source>
</evidence>
<organism evidence="2 3">
    <name type="scientific">Setomelanomma holmii</name>
    <dbReference type="NCBI Taxonomy" id="210430"/>
    <lineage>
        <taxon>Eukaryota</taxon>
        <taxon>Fungi</taxon>
        <taxon>Dikarya</taxon>
        <taxon>Ascomycota</taxon>
        <taxon>Pezizomycotina</taxon>
        <taxon>Dothideomycetes</taxon>
        <taxon>Pleosporomycetidae</taxon>
        <taxon>Pleosporales</taxon>
        <taxon>Pleosporineae</taxon>
        <taxon>Phaeosphaeriaceae</taxon>
        <taxon>Setomelanomma</taxon>
    </lineage>
</organism>
<proteinExistence type="predicted"/>
<keyword evidence="1" id="KW-0472">Membrane</keyword>